<dbReference type="PANTHER" id="PTHR10269">
    <property type="entry name" value="GDNF RECEPTOR ALPHA"/>
    <property type="match status" value="1"/>
</dbReference>
<feature type="disulfide bond" evidence="11">
    <location>
        <begin position="228"/>
        <end position="274"/>
    </location>
</feature>
<feature type="disulfide bond" evidence="11">
    <location>
        <begin position="318"/>
        <end position="380"/>
    </location>
</feature>
<keyword evidence="7 10" id="KW-0675">Receptor</keyword>
<evidence type="ECO:0000256" key="10">
    <source>
        <dbReference type="PIRNR" id="PIRNR038071"/>
    </source>
</evidence>
<dbReference type="Gene3D" id="1.10.220.110">
    <property type="entry name" value="GDNF binding domain"/>
    <property type="match status" value="1"/>
</dbReference>
<evidence type="ECO:0000313" key="14">
    <source>
        <dbReference type="Ensembl" id="ENSSFOP00015024802.2"/>
    </source>
</evidence>
<dbReference type="KEGG" id="sfm:108922663"/>
<evidence type="ECO:0000256" key="12">
    <source>
        <dbReference type="SAM" id="Phobius"/>
    </source>
</evidence>
<dbReference type="SUPFAM" id="SSF110035">
    <property type="entry name" value="GDNF receptor-like"/>
    <property type="match status" value="1"/>
</dbReference>
<dbReference type="GO" id="GO:0009897">
    <property type="term" value="C:external side of plasma membrane"/>
    <property type="evidence" value="ECO:0007669"/>
    <property type="project" value="TreeGrafter"/>
</dbReference>
<dbReference type="GO" id="GO:0007399">
    <property type="term" value="P:nervous system development"/>
    <property type="evidence" value="ECO:0007669"/>
    <property type="project" value="TreeGrafter"/>
</dbReference>
<evidence type="ECO:0000256" key="8">
    <source>
        <dbReference type="ARBA" id="ARBA00023180"/>
    </source>
</evidence>
<keyword evidence="12" id="KW-0812">Transmembrane</keyword>
<dbReference type="Proteomes" id="UP000694397">
    <property type="component" value="Chromosome 6"/>
</dbReference>
<gene>
    <name evidence="14" type="primary">GFRA2</name>
    <name evidence="14" type="synonym">LOC108922663</name>
</gene>
<feature type="disulfide bond" evidence="11">
    <location>
        <begin position="291"/>
        <end position="297"/>
    </location>
</feature>
<feature type="transmembrane region" description="Helical" evidence="12">
    <location>
        <begin position="7"/>
        <end position="26"/>
    </location>
</feature>
<feature type="domain" description="GDNF/GAS1" evidence="13">
    <location>
        <begin position="284"/>
        <end position="380"/>
    </location>
</feature>
<evidence type="ECO:0000256" key="6">
    <source>
        <dbReference type="ARBA" id="ARBA00023136"/>
    </source>
</evidence>
<feature type="disulfide bond" evidence="11">
    <location>
        <begin position="205"/>
        <end position="233"/>
    </location>
</feature>
<name>A0A8C9S377_SCLFO</name>
<keyword evidence="3 10" id="KW-1003">Cell membrane</keyword>
<reference evidence="14 15" key="1">
    <citation type="submission" date="2019-04" db="EMBL/GenBank/DDBJ databases">
        <authorList>
            <consortium name="Wellcome Sanger Institute Data Sharing"/>
        </authorList>
    </citation>
    <scope>NUCLEOTIDE SEQUENCE [LARGE SCALE GENOMIC DNA]</scope>
</reference>
<dbReference type="GO" id="GO:0038023">
    <property type="term" value="F:signaling receptor activity"/>
    <property type="evidence" value="ECO:0007669"/>
    <property type="project" value="UniProtKB-UniRule"/>
</dbReference>
<dbReference type="GeneTree" id="ENSGT00940000156168"/>
<comment type="subcellular location">
    <subcellularLocation>
        <location evidence="1">Cell membrane</location>
        <topology evidence="1">Lipid-anchor</topology>
        <topology evidence="1">GPI-anchor</topology>
    </subcellularLocation>
</comment>
<keyword evidence="15" id="KW-1185">Reference proteome</keyword>
<feature type="disulfide bond" evidence="11">
    <location>
        <begin position="188"/>
        <end position="194"/>
    </location>
</feature>
<evidence type="ECO:0000259" key="13">
    <source>
        <dbReference type="SMART" id="SM00907"/>
    </source>
</evidence>
<feature type="disulfide bond" evidence="11">
    <location>
        <begin position="284"/>
        <end position="356"/>
    </location>
</feature>
<evidence type="ECO:0000256" key="11">
    <source>
        <dbReference type="PIRSR" id="PIRSR038071-1"/>
    </source>
</evidence>
<evidence type="ECO:0000256" key="2">
    <source>
        <dbReference type="ARBA" id="ARBA00005961"/>
    </source>
</evidence>
<reference evidence="14" key="3">
    <citation type="submission" date="2025-09" db="UniProtKB">
        <authorList>
            <consortium name="Ensembl"/>
        </authorList>
    </citation>
    <scope>IDENTIFICATION</scope>
</reference>
<dbReference type="Ensembl" id="ENSSFOT00015025070.2">
    <property type="protein sequence ID" value="ENSSFOP00015024802.2"/>
    <property type="gene ID" value="ENSSFOG00015015943.2"/>
</dbReference>
<dbReference type="PRINTS" id="PR01316">
    <property type="entry name" value="GDNFRECEPTOR"/>
</dbReference>
<organism evidence="14 15">
    <name type="scientific">Scleropages formosus</name>
    <name type="common">Asian bonytongue</name>
    <name type="synonym">Osteoglossum formosum</name>
    <dbReference type="NCBI Taxonomy" id="113540"/>
    <lineage>
        <taxon>Eukaryota</taxon>
        <taxon>Metazoa</taxon>
        <taxon>Chordata</taxon>
        <taxon>Craniata</taxon>
        <taxon>Vertebrata</taxon>
        <taxon>Euteleostomi</taxon>
        <taxon>Actinopterygii</taxon>
        <taxon>Neopterygii</taxon>
        <taxon>Teleostei</taxon>
        <taxon>Osteoglossocephala</taxon>
        <taxon>Osteoglossomorpha</taxon>
        <taxon>Osteoglossiformes</taxon>
        <taxon>Osteoglossidae</taxon>
        <taxon>Scleropages</taxon>
    </lineage>
</organism>
<keyword evidence="5" id="KW-0732">Signal</keyword>
<evidence type="ECO:0000256" key="3">
    <source>
        <dbReference type="ARBA" id="ARBA00022475"/>
    </source>
</evidence>
<dbReference type="InterPro" id="IPR037193">
    <property type="entry name" value="GDNF_alpha"/>
</dbReference>
<evidence type="ECO:0000256" key="9">
    <source>
        <dbReference type="ARBA" id="ARBA00023288"/>
    </source>
</evidence>
<dbReference type="SMART" id="SM00907">
    <property type="entry name" value="GDNF"/>
    <property type="match status" value="3"/>
</dbReference>
<keyword evidence="11" id="KW-1015">Disulfide bond</keyword>
<dbReference type="OrthoDB" id="9435188at2759"/>
<dbReference type="InterPro" id="IPR003438">
    <property type="entry name" value="GDNF_rcpt"/>
</dbReference>
<evidence type="ECO:0000256" key="4">
    <source>
        <dbReference type="ARBA" id="ARBA00022622"/>
    </source>
</evidence>
<dbReference type="PIRSF" id="PIRSF038071">
    <property type="entry name" value="GDNF_family_receptor_alpha"/>
    <property type="match status" value="1"/>
</dbReference>
<evidence type="ECO:0000256" key="5">
    <source>
        <dbReference type="ARBA" id="ARBA00022729"/>
    </source>
</evidence>
<keyword evidence="6 10" id="KW-0472">Membrane</keyword>
<proteinExistence type="inferred from homology"/>
<dbReference type="PANTHER" id="PTHR10269:SF4">
    <property type="entry name" value="GDNF FAMILY RECEPTOR ALPHA-2"/>
    <property type="match status" value="1"/>
</dbReference>
<sequence length="484" mass="53341">MLGYLDFYTTGFIMLFTNVFGVLLLLEEVARSLAVASALSGTGTPGWRTPVDCVKASDMCNQSPQCSSRFRIMRQCLVGRDRSTMLANRECQAALEVLQDSPLYDCRCKRGMKRELQCLQSYWSIHMGLTEGEQFYETSPYEPMTFRVSDDFRLASIISGMDSAAVKSNPCADSSKPCNPCLDAAKACNLNDTCKKMRSLYISVCSKGVFGGGTGSGTGRLPIGAEPCNRKRCHKALRQFLDRVPSEHSYRLLFCPCRDQACAERRRQTIVPACSYEERGKPNCLELRRTCRSDPLCRSRLADFHMNCEMTVHSITSCPNDNHQACLASYVGVIGTDMTPNYVDASHTNFTISPWCTCRGSGNQEEECMAFLRDFRENTCLRNAIQAFEYGSDPSLVPVPLPATPSPRTFIGPTIISASTPALFGPDANGCLFSDCASLETPLDLITESSGTSQDVGDDHSSGDQTCTHPWMTVLSCLMVRLAL</sequence>
<accession>A0A8C9S377</accession>
<feature type="disulfide bond" evidence="11">
    <location>
        <begin position="358"/>
        <end position="368"/>
    </location>
</feature>
<dbReference type="FunFam" id="1.10.220.110:FF:000001">
    <property type="entry name" value="GDNF family receptor alpha"/>
    <property type="match status" value="1"/>
</dbReference>
<dbReference type="AlphaFoldDB" id="A0A8C9S377"/>
<reference evidence="14" key="2">
    <citation type="submission" date="2025-08" db="UniProtKB">
        <authorList>
            <consortium name="Ensembl"/>
        </authorList>
    </citation>
    <scope>IDENTIFICATION</scope>
</reference>
<dbReference type="GO" id="GO:0007169">
    <property type="term" value="P:cell surface receptor protein tyrosine kinase signaling pathway"/>
    <property type="evidence" value="ECO:0007669"/>
    <property type="project" value="UniProtKB-ARBA"/>
</dbReference>
<keyword evidence="8" id="KW-0325">Glycoprotein</keyword>
<evidence type="ECO:0000313" key="15">
    <source>
        <dbReference type="Proteomes" id="UP000694397"/>
    </source>
</evidence>
<comment type="function">
    <text evidence="10">Receptor for neurturin (NRTN), a growth factor that supports the survival of sympathetic neurons. NRTN-binding leads to autophosphorylation and activation of the RET receptor. Also able to mediate GDNF signaling through the RET tyrosine kinase receptor.</text>
</comment>
<dbReference type="Pfam" id="PF02351">
    <property type="entry name" value="GDNF"/>
    <property type="match status" value="3"/>
</dbReference>
<feature type="domain" description="GDNF/GAS1" evidence="13">
    <location>
        <begin position="181"/>
        <end position="274"/>
    </location>
</feature>
<feature type="disulfide bond" evidence="11">
    <location>
        <begin position="181"/>
        <end position="255"/>
    </location>
</feature>
<protein>
    <recommendedName>
        <fullName evidence="10">GDNF family receptor alpha-2</fullName>
        <shortName evidence="10">GDNF receptor alpha-2</shortName>
    </recommendedName>
</protein>
<keyword evidence="4" id="KW-0336">GPI-anchor</keyword>
<dbReference type="GO" id="GO:0043235">
    <property type="term" value="C:receptor complex"/>
    <property type="evidence" value="ECO:0007669"/>
    <property type="project" value="TreeGrafter"/>
</dbReference>
<dbReference type="InterPro" id="IPR017372">
    <property type="entry name" value="Glial_neurotroph_fac_rcpt_a1/2"/>
</dbReference>
<feature type="domain" description="GDNF/GAS1" evidence="13">
    <location>
        <begin position="53"/>
        <end position="130"/>
    </location>
</feature>
<keyword evidence="12" id="KW-1133">Transmembrane helix</keyword>
<feature type="disulfide bond" evidence="11">
    <location>
        <begin position="308"/>
        <end position="326"/>
    </location>
</feature>
<evidence type="ECO:0000256" key="1">
    <source>
        <dbReference type="ARBA" id="ARBA00004609"/>
    </source>
</evidence>
<evidence type="ECO:0000256" key="7">
    <source>
        <dbReference type="ARBA" id="ARBA00023170"/>
    </source>
</evidence>
<dbReference type="InterPro" id="IPR016017">
    <property type="entry name" value="GDNF/GAS1"/>
</dbReference>
<keyword evidence="9" id="KW-0449">Lipoprotein</keyword>
<feature type="disulfide bond" evidence="11">
    <location>
        <begin position="257"/>
        <end position="262"/>
    </location>
</feature>
<feature type="disulfide bond" evidence="11">
    <location>
        <begin position="60"/>
        <end position="66"/>
    </location>
</feature>
<comment type="similarity">
    <text evidence="2 10">Belongs to the GDNFR family.</text>
</comment>